<dbReference type="EC" id="5.1.3.15" evidence="3 5"/>
<dbReference type="Gene3D" id="2.70.98.10">
    <property type="match status" value="1"/>
</dbReference>
<feature type="active site" evidence="6">
    <location>
        <position position="156"/>
    </location>
</feature>
<proteinExistence type="inferred from homology"/>
<evidence type="ECO:0000256" key="1">
    <source>
        <dbReference type="ARBA" id="ARBA00001096"/>
    </source>
</evidence>
<evidence type="ECO:0000256" key="3">
    <source>
        <dbReference type="ARBA" id="ARBA00012083"/>
    </source>
</evidence>
<dbReference type="GO" id="GO:0030246">
    <property type="term" value="F:carbohydrate binding"/>
    <property type="evidence" value="ECO:0007669"/>
    <property type="project" value="UniProtKB-UniRule"/>
</dbReference>
<evidence type="ECO:0000313" key="8">
    <source>
        <dbReference type="EMBL" id="PVV01258.1"/>
    </source>
</evidence>
<dbReference type="GO" id="GO:0005737">
    <property type="term" value="C:cytoplasm"/>
    <property type="evidence" value="ECO:0007669"/>
    <property type="project" value="TreeGrafter"/>
</dbReference>
<dbReference type="OrthoDB" id="1659429at2759"/>
<organism evidence="8 9">
    <name type="scientific">Smittium megazygosporum</name>
    <dbReference type="NCBI Taxonomy" id="133381"/>
    <lineage>
        <taxon>Eukaryota</taxon>
        <taxon>Fungi</taxon>
        <taxon>Fungi incertae sedis</taxon>
        <taxon>Zoopagomycota</taxon>
        <taxon>Kickxellomycotina</taxon>
        <taxon>Harpellomycetes</taxon>
        <taxon>Harpellales</taxon>
        <taxon>Legeriomycetaceae</taxon>
        <taxon>Smittium</taxon>
    </lineage>
</organism>
<dbReference type="InterPro" id="IPR011013">
    <property type="entry name" value="Gal_mutarotase_sf_dom"/>
</dbReference>
<dbReference type="InterPro" id="IPR008183">
    <property type="entry name" value="Aldose_1/G6P_1-epimerase"/>
</dbReference>
<dbReference type="CDD" id="cd09020">
    <property type="entry name" value="D-hex-6-P-epi_like"/>
    <property type="match status" value="1"/>
</dbReference>
<keyword evidence="4 5" id="KW-0413">Isomerase</keyword>
<feature type="binding site" evidence="7">
    <location>
        <position position="83"/>
    </location>
    <ligand>
        <name>substrate</name>
    </ligand>
</feature>
<dbReference type="GO" id="GO:0005975">
    <property type="term" value="P:carbohydrate metabolic process"/>
    <property type="evidence" value="ECO:0007669"/>
    <property type="project" value="InterPro"/>
</dbReference>
<evidence type="ECO:0000313" key="9">
    <source>
        <dbReference type="Proteomes" id="UP000245609"/>
    </source>
</evidence>
<feature type="binding site" evidence="7">
    <location>
        <position position="61"/>
    </location>
    <ligand>
        <name>substrate</name>
    </ligand>
</feature>
<reference evidence="8 9" key="1">
    <citation type="journal article" date="2018" name="MBio">
        <title>Comparative Genomics Reveals the Core Gene Toolbox for the Fungus-Insect Symbiosis.</title>
        <authorList>
            <person name="Wang Y."/>
            <person name="Stata M."/>
            <person name="Wang W."/>
            <person name="Stajich J.E."/>
            <person name="White M.M."/>
            <person name="Moncalvo J.M."/>
        </authorList>
    </citation>
    <scope>NUCLEOTIDE SEQUENCE [LARGE SCALE GENOMIC DNA]</scope>
    <source>
        <strain evidence="8 9">SC-DP-2</strain>
    </source>
</reference>
<dbReference type="InterPro" id="IPR025532">
    <property type="entry name" value="G6P_1-epimerase"/>
</dbReference>
<comment type="caution">
    <text evidence="8">The sequence shown here is derived from an EMBL/GenBank/DDBJ whole genome shotgun (WGS) entry which is preliminary data.</text>
</comment>
<dbReference type="EMBL" id="MBFS01001247">
    <property type="protein sequence ID" value="PVV01258.1"/>
    <property type="molecule type" value="Genomic_DNA"/>
</dbReference>
<comment type="function">
    <text evidence="5">Catalyzes the interconversion between the alpha and beta anomers from at least three hexose 6-phosphate sugars (Glc6P, Gal6P, and Man6P).</text>
</comment>
<dbReference type="PANTHER" id="PTHR11122">
    <property type="entry name" value="APOSPORY-ASSOCIATED PROTEIN C-RELATED"/>
    <property type="match status" value="1"/>
</dbReference>
<dbReference type="GO" id="GO:0047938">
    <property type="term" value="F:glucose-6-phosphate 1-epimerase activity"/>
    <property type="evidence" value="ECO:0007669"/>
    <property type="project" value="UniProtKB-UniRule"/>
</dbReference>
<protein>
    <recommendedName>
        <fullName evidence="3 5">Glucose-6-phosphate 1-epimerase</fullName>
        <ecNumber evidence="3 5">5.1.3.15</ecNumber>
    </recommendedName>
</protein>
<comment type="catalytic activity">
    <reaction evidence="1">
        <text>alpha-D-glucose 6-phosphate = beta-D-glucose 6-phosphate</text>
        <dbReference type="Rhea" id="RHEA:16249"/>
        <dbReference type="ChEBI" id="CHEBI:58225"/>
        <dbReference type="ChEBI" id="CHEBI:58247"/>
        <dbReference type="EC" id="5.1.3.15"/>
    </reaction>
</comment>
<dbReference type="STRING" id="133381.A0A2T9Z9I7"/>
<dbReference type="InterPro" id="IPR014718">
    <property type="entry name" value="GH-type_carb-bd"/>
</dbReference>
<gene>
    <name evidence="8" type="ORF">BB560_004339</name>
</gene>
<dbReference type="SUPFAM" id="SSF74650">
    <property type="entry name" value="Galactose mutarotase-like"/>
    <property type="match status" value="1"/>
</dbReference>
<evidence type="ECO:0000256" key="6">
    <source>
        <dbReference type="PIRSR" id="PIRSR016020-1"/>
    </source>
</evidence>
<evidence type="ECO:0000256" key="7">
    <source>
        <dbReference type="PIRSR" id="PIRSR016020-2"/>
    </source>
</evidence>
<sequence length="284" mass="31161">MPITTVKDSQGNITKVVLVEASGAAVEVYLYGATITSWKAKGKERLFLSKQAILDGSKAIRGGIPIVFPQFGLGKLVQHGFARTSNWQLLGYKDQIDGAKAMFLLTENEHSLSMWPHKFRAVYTIRLDSDTLNLSLSITNTNTSAAGSFDFTTLLHTYFLTPSISEVAVHNLAGLSYTDKVAKLDNVVEKNDPVSLASNVDRVYHNAPEKINIDISKHEAVLLTKTNFKDIVLWNPWAELAKGMADFGDDEYKQMVCVETGTVGSPISLAPGQTWEGHTSIVLQ</sequence>
<comment type="similarity">
    <text evidence="2 5">Belongs to the glucose-6-phosphate 1-epimerase family.</text>
</comment>
<dbReference type="PIRSF" id="PIRSF016020">
    <property type="entry name" value="PHexose_mutarotase"/>
    <property type="match status" value="1"/>
</dbReference>
<dbReference type="Proteomes" id="UP000245609">
    <property type="component" value="Unassembled WGS sequence"/>
</dbReference>
<feature type="active site" evidence="6">
    <location>
        <position position="259"/>
    </location>
</feature>
<evidence type="ECO:0000256" key="4">
    <source>
        <dbReference type="ARBA" id="ARBA00023235"/>
    </source>
</evidence>
<evidence type="ECO:0000256" key="5">
    <source>
        <dbReference type="PIRNR" id="PIRNR016020"/>
    </source>
</evidence>
<dbReference type="AlphaFoldDB" id="A0A2T9Z9I7"/>
<feature type="binding site" evidence="7">
    <location>
        <position position="78"/>
    </location>
    <ligand>
        <name>substrate</name>
    </ligand>
</feature>
<dbReference type="PANTHER" id="PTHR11122:SF13">
    <property type="entry name" value="GLUCOSE-6-PHOSPHATE 1-EPIMERASE"/>
    <property type="match status" value="1"/>
</dbReference>
<keyword evidence="9" id="KW-1185">Reference proteome</keyword>
<accession>A0A2T9Z9I7</accession>
<dbReference type="Pfam" id="PF01263">
    <property type="entry name" value="Aldose_epim"/>
    <property type="match status" value="1"/>
</dbReference>
<evidence type="ECO:0000256" key="2">
    <source>
        <dbReference type="ARBA" id="ARBA00005866"/>
    </source>
</evidence>
<name>A0A2T9Z9I7_9FUNG</name>